<dbReference type="RefSeq" id="WP_096350442.1">
    <property type="nucleotide sequence ID" value="NZ_AP014946.1"/>
</dbReference>
<dbReference type="CDD" id="cd03801">
    <property type="entry name" value="GT4_PimA-like"/>
    <property type="match status" value="1"/>
</dbReference>
<dbReference type="Proteomes" id="UP000236884">
    <property type="component" value="Chromosome"/>
</dbReference>
<feature type="domain" description="Glycosyl transferase family 1" evidence="1">
    <location>
        <begin position="172"/>
        <end position="335"/>
    </location>
</feature>
<dbReference type="KEGG" id="vgo:GJW-30_1_00099"/>
<keyword evidence="2" id="KW-0808">Transferase</keyword>
<gene>
    <name evidence="2" type="ORF">GJW-30_1_00099</name>
</gene>
<dbReference type="OrthoDB" id="5172124at2"/>
<evidence type="ECO:0000259" key="1">
    <source>
        <dbReference type="Pfam" id="PF00534"/>
    </source>
</evidence>
<dbReference type="AlphaFoldDB" id="A0A0S3PNR4"/>
<dbReference type="GO" id="GO:0016757">
    <property type="term" value="F:glycosyltransferase activity"/>
    <property type="evidence" value="ECO:0007669"/>
    <property type="project" value="InterPro"/>
</dbReference>
<dbReference type="Pfam" id="PF00534">
    <property type="entry name" value="Glycos_transf_1"/>
    <property type="match status" value="1"/>
</dbReference>
<organism evidence="2 3">
    <name type="scientific">Variibacter gotjawalensis</name>
    <dbReference type="NCBI Taxonomy" id="1333996"/>
    <lineage>
        <taxon>Bacteria</taxon>
        <taxon>Pseudomonadati</taxon>
        <taxon>Pseudomonadota</taxon>
        <taxon>Alphaproteobacteria</taxon>
        <taxon>Hyphomicrobiales</taxon>
        <taxon>Nitrobacteraceae</taxon>
        <taxon>Variibacter</taxon>
    </lineage>
</organism>
<dbReference type="EMBL" id="AP014946">
    <property type="protein sequence ID" value="BAT57592.1"/>
    <property type="molecule type" value="Genomic_DNA"/>
</dbReference>
<evidence type="ECO:0000313" key="2">
    <source>
        <dbReference type="EMBL" id="BAT57592.1"/>
    </source>
</evidence>
<dbReference type="PANTHER" id="PTHR12526:SF636">
    <property type="entry name" value="BLL3647 PROTEIN"/>
    <property type="match status" value="1"/>
</dbReference>
<dbReference type="PANTHER" id="PTHR12526">
    <property type="entry name" value="GLYCOSYLTRANSFERASE"/>
    <property type="match status" value="1"/>
</dbReference>
<dbReference type="Gene3D" id="3.40.50.2000">
    <property type="entry name" value="Glycogen Phosphorylase B"/>
    <property type="match status" value="2"/>
</dbReference>
<reference evidence="2 3" key="1">
    <citation type="submission" date="2015-08" db="EMBL/GenBank/DDBJ databases">
        <title>Investigation of the bacterial diversity of lava forest soil.</title>
        <authorList>
            <person name="Lee J.S."/>
        </authorList>
    </citation>
    <scope>NUCLEOTIDE SEQUENCE [LARGE SCALE GENOMIC DNA]</scope>
    <source>
        <strain evidence="2 3">GJW-30</strain>
    </source>
</reference>
<dbReference type="InterPro" id="IPR001296">
    <property type="entry name" value="Glyco_trans_1"/>
</dbReference>
<proteinExistence type="predicted"/>
<dbReference type="SUPFAM" id="SSF53756">
    <property type="entry name" value="UDP-Glycosyltransferase/glycogen phosphorylase"/>
    <property type="match status" value="1"/>
</dbReference>
<sequence>MRILWLTPVHRRSAIANFSELVVERLIARGFEVAVAASETEFDSRERRAFLDLKIRSVREWSPQDFDQHNDVIFANFGDHYPNHALSLLSLKSKRVIGIFHDADMTNFENGYRALGKTDGIDFQFSAPSIISAIAQKCAGAVAHSNFYKADLDACDGPIAVVPLAWALKNVRARSALTGERFRLVTFGNINRNKCADRIIAAIGGSRSLSDAVDYLLLGAIAADEKARLEALATDANVRLSIMGEVSDEELVRALQGASAVSCLRHPVLEGASASAIEAMLHGCAVLVSNAGFYRDLPDDCVAKVPAETSVSALRTTLESLVSDVEGCVEMGKRASAYASRAFSPDTYAASMIELAKNVSQLSAYNPLIAKTGLQLARLGLQSDHPAVDLVLSAVESLPGIRRRRNLS</sequence>
<accession>A0A0S3PNR4</accession>
<protein>
    <submittedName>
        <fullName evidence="2">Glycosyl transferases group 1</fullName>
    </submittedName>
</protein>
<keyword evidence="3" id="KW-1185">Reference proteome</keyword>
<evidence type="ECO:0000313" key="3">
    <source>
        <dbReference type="Proteomes" id="UP000236884"/>
    </source>
</evidence>
<name>A0A0S3PNR4_9BRAD</name>